<keyword evidence="2" id="KW-1185">Reference proteome</keyword>
<gene>
    <name evidence="1" type="ORF">L2E82_47117</name>
</gene>
<proteinExistence type="predicted"/>
<protein>
    <submittedName>
        <fullName evidence="1">Uncharacterized protein</fullName>
    </submittedName>
</protein>
<accession>A0ACB8YTW3</accession>
<evidence type="ECO:0000313" key="2">
    <source>
        <dbReference type="Proteomes" id="UP001055811"/>
    </source>
</evidence>
<dbReference type="EMBL" id="CM042017">
    <property type="protein sequence ID" value="KAI3689167.1"/>
    <property type="molecule type" value="Genomic_DNA"/>
</dbReference>
<name>A0ACB8YTW3_CICIN</name>
<dbReference type="Proteomes" id="UP001055811">
    <property type="component" value="Linkage Group LG09"/>
</dbReference>
<sequence>MKTLALLSLLITLSASLSKSSHQGDGGSSGGNLHGNIDGFTVDLIHRDSPLSPLYNPSYAPYDLVQNAFLRSISRASCLSRRAGFTFSTKIEADISEVPGEYIMSIQIGTPPVVVLGVADTGSDLTWAQCQPCQNCYKQDNIPYLVPSSSSTYQALSCQSKACEALDENQSSCDSENMCHYKMMYGDRSYTSGDLAIDTFWFGSTSLKNVVFGCGHDNNGTFNENVSGIIGLGGGPLSLVNQLKSVVKGQFSYCLIPQYNDIINQTSKIYFGDLAKVTGPNVVSTPIVPKEPSTYYYITLESVLVGNNSLSYERSVSKNKVVKGNIIIDSGTTLTLVNADFHSELTSALTEAIGGQIVEDPQGLFQLCYRDLDLQRVPNMTFRFDGADVELPPTSTFLEVQRGMSCLTIVPSDELAIFGNLLQQNLLVGYDLVNEKLYFRPTDCMRHE</sequence>
<reference evidence="1 2" key="2">
    <citation type="journal article" date="2022" name="Mol. Ecol. Resour.">
        <title>The genomes of chicory, endive, great burdock and yacon provide insights into Asteraceae paleo-polyploidization history and plant inulin production.</title>
        <authorList>
            <person name="Fan W."/>
            <person name="Wang S."/>
            <person name="Wang H."/>
            <person name="Wang A."/>
            <person name="Jiang F."/>
            <person name="Liu H."/>
            <person name="Zhao H."/>
            <person name="Xu D."/>
            <person name="Zhang Y."/>
        </authorList>
    </citation>
    <scope>NUCLEOTIDE SEQUENCE [LARGE SCALE GENOMIC DNA]</scope>
    <source>
        <strain evidence="2">cv. Punajuju</strain>
        <tissue evidence="1">Leaves</tissue>
    </source>
</reference>
<evidence type="ECO:0000313" key="1">
    <source>
        <dbReference type="EMBL" id="KAI3689167.1"/>
    </source>
</evidence>
<reference evidence="2" key="1">
    <citation type="journal article" date="2022" name="Mol. Ecol. Resour.">
        <title>The genomes of chicory, endive, great burdock and yacon provide insights into Asteraceae palaeo-polyploidization history and plant inulin production.</title>
        <authorList>
            <person name="Fan W."/>
            <person name="Wang S."/>
            <person name="Wang H."/>
            <person name="Wang A."/>
            <person name="Jiang F."/>
            <person name="Liu H."/>
            <person name="Zhao H."/>
            <person name="Xu D."/>
            <person name="Zhang Y."/>
        </authorList>
    </citation>
    <scope>NUCLEOTIDE SEQUENCE [LARGE SCALE GENOMIC DNA]</scope>
    <source>
        <strain evidence="2">cv. Punajuju</strain>
    </source>
</reference>
<organism evidence="1 2">
    <name type="scientific">Cichorium intybus</name>
    <name type="common">Chicory</name>
    <dbReference type="NCBI Taxonomy" id="13427"/>
    <lineage>
        <taxon>Eukaryota</taxon>
        <taxon>Viridiplantae</taxon>
        <taxon>Streptophyta</taxon>
        <taxon>Embryophyta</taxon>
        <taxon>Tracheophyta</taxon>
        <taxon>Spermatophyta</taxon>
        <taxon>Magnoliopsida</taxon>
        <taxon>eudicotyledons</taxon>
        <taxon>Gunneridae</taxon>
        <taxon>Pentapetalae</taxon>
        <taxon>asterids</taxon>
        <taxon>campanulids</taxon>
        <taxon>Asterales</taxon>
        <taxon>Asteraceae</taxon>
        <taxon>Cichorioideae</taxon>
        <taxon>Cichorieae</taxon>
        <taxon>Cichoriinae</taxon>
        <taxon>Cichorium</taxon>
    </lineage>
</organism>
<comment type="caution">
    <text evidence="1">The sequence shown here is derived from an EMBL/GenBank/DDBJ whole genome shotgun (WGS) entry which is preliminary data.</text>
</comment>